<keyword evidence="1" id="KW-0732">Signal</keyword>
<feature type="chain" id="PRO_5025544755" evidence="1">
    <location>
        <begin position="22"/>
        <end position="416"/>
    </location>
</feature>
<keyword evidence="3" id="KW-1185">Reference proteome</keyword>
<reference evidence="2 3" key="1">
    <citation type="submission" date="2020-02" db="EMBL/GenBank/DDBJ databases">
        <title>Flavobacteriaceae Psychroflexus bacterium YR1-1, complete genome.</title>
        <authorList>
            <person name="Li Y."/>
            <person name="Wu S."/>
        </authorList>
    </citation>
    <scope>NUCLEOTIDE SEQUENCE [LARGE SCALE GENOMIC DNA]</scope>
    <source>
        <strain evidence="2 3">YR1-1</strain>
    </source>
</reference>
<dbReference type="SUPFAM" id="SSF56935">
    <property type="entry name" value="Porins"/>
    <property type="match status" value="1"/>
</dbReference>
<proteinExistence type="predicted"/>
<evidence type="ECO:0000256" key="1">
    <source>
        <dbReference type="SAM" id="SignalP"/>
    </source>
</evidence>
<evidence type="ECO:0000313" key="2">
    <source>
        <dbReference type="EMBL" id="NEV94411.1"/>
    </source>
</evidence>
<gene>
    <name evidence="2" type="ORF">G3567_09685</name>
</gene>
<organism evidence="2 3">
    <name type="scientific">Psychroflexus aurantiacus</name>
    <dbReference type="NCBI Taxonomy" id="2709310"/>
    <lineage>
        <taxon>Bacteria</taxon>
        <taxon>Pseudomonadati</taxon>
        <taxon>Bacteroidota</taxon>
        <taxon>Flavobacteriia</taxon>
        <taxon>Flavobacteriales</taxon>
        <taxon>Flavobacteriaceae</taxon>
        <taxon>Psychroflexus</taxon>
    </lineage>
</organism>
<protein>
    <submittedName>
        <fullName evidence="2">Lipid outer membrane transport protein FadL-like protein</fullName>
    </submittedName>
</protein>
<dbReference type="AlphaFoldDB" id="A0A6B3RA08"/>
<dbReference type="Proteomes" id="UP000478505">
    <property type="component" value="Unassembled WGS sequence"/>
</dbReference>
<comment type="caution">
    <text evidence="2">The sequence shown here is derived from an EMBL/GenBank/DDBJ whole genome shotgun (WGS) entry which is preliminary data.</text>
</comment>
<feature type="signal peptide" evidence="1">
    <location>
        <begin position="1"/>
        <end position="21"/>
    </location>
</feature>
<dbReference type="Gene3D" id="2.40.160.60">
    <property type="entry name" value="Outer membrane protein transport protein (OMPP1/FadL/TodX)"/>
    <property type="match status" value="1"/>
</dbReference>
<dbReference type="RefSeq" id="WP_164005138.1">
    <property type="nucleotide sequence ID" value="NZ_JAAIKD010000005.1"/>
</dbReference>
<sequence>MFTRFILLFSMLLFAAPSGIAQEGSSSPYSFLGIGTKAFRGTVENRSMGGLGMFSDSIHLNLKNPAAYSDLSLTAFTAGATANSVELKTTVNSDNINYFTFDYLAVGLPFNNLGVGFGLKPRSAVGYELQEITPERISRFEGRGGLNTVYFSAGFEPLKNLRLGATANYHFGDIENKTVIFRDRVQYPSRELNFSYINGFSFEAGGLYDVKLSNSLTLKASGRYETGSSLNVNRRRELATIQIGRDDSEIVVNEIEQNPADTEIDLPEMYAFGLGLGQDRKWFVGLEYENYTAGDFSSLNFNFGTEVIQKEASALRLGGFYIPRYNDPVSYFKRIVFRAGIRYEETGLEYKGEDINEFGMSFGMGLPAGRLFTNANLGVEYFERGTISNALIQENFISVFLSFSFNDKWFIKSKYN</sequence>
<name>A0A6B3RA08_9FLAO</name>
<dbReference type="EMBL" id="JAAIKD010000005">
    <property type="protein sequence ID" value="NEV94411.1"/>
    <property type="molecule type" value="Genomic_DNA"/>
</dbReference>
<accession>A0A6B3RA08</accession>
<evidence type="ECO:0000313" key="3">
    <source>
        <dbReference type="Proteomes" id="UP000478505"/>
    </source>
</evidence>